<dbReference type="PANTHER" id="PTHR44229:SF4">
    <property type="entry name" value="15-HYDROXYPROSTAGLANDIN DEHYDROGENASE [NAD(+)]"/>
    <property type="match status" value="1"/>
</dbReference>
<dbReference type="SUPFAM" id="SSF51735">
    <property type="entry name" value="NAD(P)-binding Rossmann-fold domains"/>
    <property type="match status" value="1"/>
</dbReference>
<keyword evidence="4" id="KW-1185">Reference proteome</keyword>
<sequence>MATVSDEGLLAFSSTARDQVVLITGGAKGIGREAAVLFAKHGAKVVIGDIDPNAGHDVVDTITRDGGAAIYQRCNVLEWDDLVSLFEKAIETYGRVNSVLPIAGIATEKPFPNIEVVNGRPVKPQLTTLDINLRAVMHTTHIAFHYFKKDTAESGMKSIVFMASMASWQGIPGVAEYSAAKHGVLGFMRAIEPISQLQGIHVASVHPWFVDTTLLPLVVKTILAGIPKTPVERVAYAVFYAATNPDWANQGSTLLLPDDGPVLRLNKEELKEGVYGIINNRAQRAKRTGEAILSFAATLRDLWKIFGKGVMVAMLCAVAARWARARYLRS</sequence>
<dbReference type="EMBL" id="ML213507">
    <property type="protein sequence ID" value="TFK53547.1"/>
    <property type="molecule type" value="Genomic_DNA"/>
</dbReference>
<dbReference type="Pfam" id="PF00106">
    <property type="entry name" value="adh_short"/>
    <property type="match status" value="1"/>
</dbReference>
<dbReference type="Gene3D" id="3.40.50.720">
    <property type="entry name" value="NAD(P)-binding Rossmann-like Domain"/>
    <property type="match status" value="1"/>
</dbReference>
<dbReference type="PRINTS" id="PR00081">
    <property type="entry name" value="GDHRDH"/>
</dbReference>
<gene>
    <name evidence="3" type="ORF">OE88DRAFT_1733452</name>
</gene>
<dbReference type="Proteomes" id="UP000305948">
    <property type="component" value="Unassembled WGS sequence"/>
</dbReference>
<dbReference type="InterPro" id="IPR036291">
    <property type="entry name" value="NAD(P)-bd_dom_sf"/>
</dbReference>
<keyword evidence="2" id="KW-0560">Oxidoreductase</keyword>
<proteinExistence type="inferred from homology"/>
<dbReference type="GO" id="GO:0016616">
    <property type="term" value="F:oxidoreductase activity, acting on the CH-OH group of donors, NAD or NADP as acceptor"/>
    <property type="evidence" value="ECO:0007669"/>
    <property type="project" value="TreeGrafter"/>
</dbReference>
<dbReference type="AlphaFoldDB" id="A0A5C3N9L8"/>
<dbReference type="PANTHER" id="PTHR44229">
    <property type="entry name" value="15-HYDROXYPROSTAGLANDIN DEHYDROGENASE [NAD(+)]"/>
    <property type="match status" value="1"/>
</dbReference>
<protein>
    <submittedName>
        <fullName evidence="3">NAD(P)-binding protein</fullName>
    </submittedName>
</protein>
<name>A0A5C3N9L8_9AGAM</name>
<organism evidence="3 4">
    <name type="scientific">Heliocybe sulcata</name>
    <dbReference type="NCBI Taxonomy" id="5364"/>
    <lineage>
        <taxon>Eukaryota</taxon>
        <taxon>Fungi</taxon>
        <taxon>Dikarya</taxon>
        <taxon>Basidiomycota</taxon>
        <taxon>Agaricomycotina</taxon>
        <taxon>Agaricomycetes</taxon>
        <taxon>Gloeophyllales</taxon>
        <taxon>Gloeophyllaceae</taxon>
        <taxon>Heliocybe</taxon>
    </lineage>
</organism>
<dbReference type="InterPro" id="IPR002347">
    <property type="entry name" value="SDR_fam"/>
</dbReference>
<reference evidence="3 4" key="1">
    <citation type="journal article" date="2019" name="Nat. Ecol. Evol.">
        <title>Megaphylogeny resolves global patterns of mushroom evolution.</title>
        <authorList>
            <person name="Varga T."/>
            <person name="Krizsan K."/>
            <person name="Foldi C."/>
            <person name="Dima B."/>
            <person name="Sanchez-Garcia M."/>
            <person name="Sanchez-Ramirez S."/>
            <person name="Szollosi G.J."/>
            <person name="Szarkandi J.G."/>
            <person name="Papp V."/>
            <person name="Albert L."/>
            <person name="Andreopoulos W."/>
            <person name="Angelini C."/>
            <person name="Antonin V."/>
            <person name="Barry K.W."/>
            <person name="Bougher N.L."/>
            <person name="Buchanan P."/>
            <person name="Buyck B."/>
            <person name="Bense V."/>
            <person name="Catcheside P."/>
            <person name="Chovatia M."/>
            <person name="Cooper J."/>
            <person name="Damon W."/>
            <person name="Desjardin D."/>
            <person name="Finy P."/>
            <person name="Geml J."/>
            <person name="Haridas S."/>
            <person name="Hughes K."/>
            <person name="Justo A."/>
            <person name="Karasinski D."/>
            <person name="Kautmanova I."/>
            <person name="Kiss B."/>
            <person name="Kocsube S."/>
            <person name="Kotiranta H."/>
            <person name="LaButti K.M."/>
            <person name="Lechner B.E."/>
            <person name="Liimatainen K."/>
            <person name="Lipzen A."/>
            <person name="Lukacs Z."/>
            <person name="Mihaltcheva S."/>
            <person name="Morgado L.N."/>
            <person name="Niskanen T."/>
            <person name="Noordeloos M.E."/>
            <person name="Ohm R.A."/>
            <person name="Ortiz-Santana B."/>
            <person name="Ovrebo C."/>
            <person name="Racz N."/>
            <person name="Riley R."/>
            <person name="Savchenko A."/>
            <person name="Shiryaev A."/>
            <person name="Soop K."/>
            <person name="Spirin V."/>
            <person name="Szebenyi C."/>
            <person name="Tomsovsky M."/>
            <person name="Tulloss R.E."/>
            <person name="Uehling J."/>
            <person name="Grigoriev I.V."/>
            <person name="Vagvolgyi C."/>
            <person name="Papp T."/>
            <person name="Martin F.M."/>
            <person name="Miettinen O."/>
            <person name="Hibbett D.S."/>
            <person name="Nagy L.G."/>
        </authorList>
    </citation>
    <scope>NUCLEOTIDE SEQUENCE [LARGE SCALE GENOMIC DNA]</scope>
    <source>
        <strain evidence="3 4">OMC1185</strain>
    </source>
</reference>
<evidence type="ECO:0000256" key="2">
    <source>
        <dbReference type="ARBA" id="ARBA00023002"/>
    </source>
</evidence>
<evidence type="ECO:0000313" key="3">
    <source>
        <dbReference type="EMBL" id="TFK53547.1"/>
    </source>
</evidence>
<dbReference type="STRING" id="5364.A0A5C3N9L8"/>
<dbReference type="GO" id="GO:0005737">
    <property type="term" value="C:cytoplasm"/>
    <property type="evidence" value="ECO:0007669"/>
    <property type="project" value="TreeGrafter"/>
</dbReference>
<evidence type="ECO:0000313" key="4">
    <source>
        <dbReference type="Proteomes" id="UP000305948"/>
    </source>
</evidence>
<evidence type="ECO:0000256" key="1">
    <source>
        <dbReference type="ARBA" id="ARBA00006484"/>
    </source>
</evidence>
<dbReference type="OrthoDB" id="5371740at2759"/>
<accession>A0A5C3N9L8</accession>
<comment type="similarity">
    <text evidence="1">Belongs to the short-chain dehydrogenases/reductases (SDR) family.</text>
</comment>